<dbReference type="EC" id="1.-.-.-" evidence="1"/>
<protein>
    <submittedName>
        <fullName evidence="1">Linear gramicidin synthetase subunit D domain protein</fullName>
        <ecNumber evidence="1">1.-.-.-</ecNumber>
    </submittedName>
</protein>
<dbReference type="GO" id="GO:0016491">
    <property type="term" value="F:oxidoreductase activity"/>
    <property type="evidence" value="ECO:0007669"/>
    <property type="project" value="UniProtKB-KW"/>
</dbReference>
<organism evidence="1">
    <name type="scientific">Mycobacterium xenopi 4042</name>
    <dbReference type="NCBI Taxonomy" id="1299334"/>
    <lineage>
        <taxon>Bacteria</taxon>
        <taxon>Bacillati</taxon>
        <taxon>Actinomycetota</taxon>
        <taxon>Actinomycetes</taxon>
        <taxon>Mycobacteriales</taxon>
        <taxon>Mycobacteriaceae</taxon>
        <taxon>Mycobacterium</taxon>
    </lineage>
</organism>
<reference evidence="1" key="1">
    <citation type="submission" date="2014-01" db="EMBL/GenBank/DDBJ databases">
        <authorList>
            <person name="Brown-Elliot B."/>
            <person name="Wallace R."/>
            <person name="Lenaerts A."/>
            <person name="Ordway D."/>
            <person name="DeGroote M.A."/>
            <person name="Parker T."/>
            <person name="Sizemore C."/>
            <person name="Tallon L.J."/>
            <person name="Sadzewicz L.K."/>
            <person name="Sengamalay N."/>
            <person name="Fraser C.M."/>
            <person name="Hine E."/>
            <person name="Shefchek K.A."/>
            <person name="Das S.P."/>
            <person name="Tettelin H."/>
        </authorList>
    </citation>
    <scope>NUCLEOTIDE SEQUENCE [LARGE SCALE GENOMIC DNA]</scope>
    <source>
        <strain evidence="1">4042</strain>
    </source>
</reference>
<evidence type="ECO:0000313" key="1">
    <source>
        <dbReference type="EMBL" id="EUA68336.1"/>
    </source>
</evidence>
<accession>X8DJZ3</accession>
<sequence>MARVAEVVDGGVDEGIGQLAATPIMRWLRSLGGAVEQFNQTMVVQAPVGVTDTDVVVVLQALLDRHAMLRARVDDDGAGAGC</sequence>
<dbReference type="Gene3D" id="3.30.559.10">
    <property type="entry name" value="Chloramphenicol acetyltransferase-like domain"/>
    <property type="match status" value="1"/>
</dbReference>
<name>X8DJZ3_MYCXE</name>
<comment type="caution">
    <text evidence="1">The sequence shown here is derived from an EMBL/GenBank/DDBJ whole genome shotgun (WGS) entry which is preliminary data.</text>
</comment>
<dbReference type="SUPFAM" id="SSF52777">
    <property type="entry name" value="CoA-dependent acyltransferases"/>
    <property type="match status" value="1"/>
</dbReference>
<dbReference type="PATRIC" id="fig|1299334.3.peg.1812"/>
<keyword evidence="1" id="KW-0560">Oxidoreductase</keyword>
<dbReference type="AlphaFoldDB" id="X8DJZ3"/>
<gene>
    <name evidence="1" type="ORF">I553_10463</name>
</gene>
<proteinExistence type="predicted"/>
<dbReference type="EMBL" id="JAOB01000016">
    <property type="protein sequence ID" value="EUA68336.1"/>
    <property type="molecule type" value="Genomic_DNA"/>
</dbReference>
<dbReference type="InterPro" id="IPR023213">
    <property type="entry name" value="CAT-like_dom_sf"/>
</dbReference>